<organism evidence="5 6">
    <name type="scientific">Plasmodium knowlesi</name>
    <dbReference type="NCBI Taxonomy" id="5850"/>
    <lineage>
        <taxon>Eukaryota</taxon>
        <taxon>Sar</taxon>
        <taxon>Alveolata</taxon>
        <taxon>Apicomplexa</taxon>
        <taxon>Aconoidasida</taxon>
        <taxon>Haemosporida</taxon>
        <taxon>Plasmodiidae</taxon>
        <taxon>Plasmodium</taxon>
        <taxon>Plasmodium (Plasmodium)</taxon>
    </lineage>
</organism>
<dbReference type="Pfam" id="PF00248">
    <property type="entry name" value="Aldo_ket_red"/>
    <property type="match status" value="2"/>
</dbReference>
<gene>
    <name evidence="5" type="ORF">PKNOH_S130172800</name>
</gene>
<accession>A0A1Y3DKP2</accession>
<evidence type="ECO:0000256" key="3">
    <source>
        <dbReference type="SAM" id="SignalP"/>
    </source>
</evidence>
<dbReference type="CDD" id="cd19094">
    <property type="entry name" value="AKR_Tas-like"/>
    <property type="match status" value="1"/>
</dbReference>
<dbReference type="Proteomes" id="UP000195012">
    <property type="component" value="Unassembled WGS sequence"/>
</dbReference>
<proteinExistence type="predicted"/>
<evidence type="ECO:0000313" key="6">
    <source>
        <dbReference type="Proteomes" id="UP000195012"/>
    </source>
</evidence>
<protein>
    <submittedName>
        <fullName evidence="5">Putative Aldehyde reductase</fullName>
    </submittedName>
</protein>
<keyword evidence="3" id="KW-0732">Signal</keyword>
<feature type="domain" description="NADP-dependent oxidoreductase" evidence="4">
    <location>
        <begin position="418"/>
        <end position="499"/>
    </location>
</feature>
<feature type="domain" description="NADP-dependent oxidoreductase" evidence="4">
    <location>
        <begin position="623"/>
        <end position="862"/>
    </location>
</feature>
<dbReference type="VEuPathDB" id="PlasmoDB:PKNH_1106700"/>
<dbReference type="InterPro" id="IPR050523">
    <property type="entry name" value="AKR_Detox_Biosynth"/>
</dbReference>
<dbReference type="AlphaFoldDB" id="A0A1Y3DKP2"/>
<sequence length="887" mass="104272">MKKRDALRYMHALCALFLLGAEANSNGVELLSGRSRVTRAVGRGGSSANSSGNSICSNRRRVALKRHLRGDSSQPECDTKSKQNVVRYFISPGGHRMEDLDQGIKRKIKRIGRTKQIERNSRTKQFALHMDKSKGDPSDHMFSLIRGGENKQGQTFPPGVTNKYVQKKTNVDDGTENRRRSPEEDDVTYKYVEEMEAKKINIRGVDIEYRVYNLEEGIYIVDNANYEKIKNLWDKDELKKAKENFEGSFGIRSQGIKEEDWIMLPLDYEEDKNIKLVKADFDNPTYDYIITYYDKERNYYFEYKRRNYYKPFRNTVHETPPYKSDLEEDRRYYGKEIIIPKKKLDNEIFRQPMLSDVLTGGCNREPIGLESWRYVKYPYGNLIEYQKYSQLYCVKKNGKDKPVMRYHYLGNSNLAVSEICLGTMNFGNYVDQKLAHELFDYAYEEFQVNFFDTAEIYPLPVSENYFGLSEEILGNWIKAKGKANRHKFVIATKICGRTDRIPWAKKYKGGKTTGKEAGVGVNMHGSGGDAPGNGQGNRDQNDRYQNDRYQNDRYQNDQYQNDRYQNDQYQNDRYQNNRYREESRSPMEKLEELKRKEELYLKEDYEALEKMKEMEKWKQSQTDDNLITLSKENIISSVDNCLMRLKTNYIDLLQLHWPDRYYPDQSSGDYSNVLYDYNKYTDDFVPFIEQLQAINELKKKGKIREWGLSNETPFGLLKFYDLCKQLNISPPVSVQLEYNLLCRNDVEKGFLEICRPQNTNVSILAYSPLCGGILTGKYLEYTDYTTKGRMLKFPSYMKRLRGSIATYIIRELYYLSQKYYFPNLTVAALKWVYTRSFVTSTVIGVSDFLQLRENLYSLTEDVLFTDKLEREINALHWKFRDPIRIIQ</sequence>
<feature type="compositionally biased region" description="Basic and acidic residues" evidence="2">
    <location>
        <begin position="578"/>
        <end position="588"/>
    </location>
</feature>
<evidence type="ECO:0000256" key="1">
    <source>
        <dbReference type="ARBA" id="ARBA00023002"/>
    </source>
</evidence>
<dbReference type="SUPFAM" id="SSF51430">
    <property type="entry name" value="NAD(P)-linked oxidoreductase"/>
    <property type="match status" value="2"/>
</dbReference>
<feature type="compositionally biased region" description="Gly residues" evidence="2">
    <location>
        <begin position="525"/>
        <end position="535"/>
    </location>
</feature>
<dbReference type="EMBL" id="NETL01000027">
    <property type="protein sequence ID" value="OTN64730.1"/>
    <property type="molecule type" value="Genomic_DNA"/>
</dbReference>
<dbReference type="OrthoDB" id="2310150at2759"/>
<dbReference type="InterPro" id="IPR036812">
    <property type="entry name" value="NAD(P)_OxRdtase_dom_sf"/>
</dbReference>
<dbReference type="GO" id="GO:0016491">
    <property type="term" value="F:oxidoreductase activity"/>
    <property type="evidence" value="ECO:0007669"/>
    <property type="project" value="UniProtKB-KW"/>
</dbReference>
<feature type="compositionally biased region" description="Basic and acidic residues" evidence="2">
    <location>
        <begin position="169"/>
        <end position="185"/>
    </location>
</feature>
<name>A0A1Y3DKP2_PLAKN</name>
<evidence type="ECO:0000259" key="4">
    <source>
        <dbReference type="Pfam" id="PF00248"/>
    </source>
</evidence>
<dbReference type="Gene3D" id="3.20.20.100">
    <property type="entry name" value="NADP-dependent oxidoreductase domain"/>
    <property type="match status" value="1"/>
</dbReference>
<dbReference type="OMA" id="IGLESWR"/>
<dbReference type="PANTHER" id="PTHR43364:SF4">
    <property type="entry name" value="NAD(P)-LINKED OXIDOREDUCTASE SUPERFAMILY PROTEIN"/>
    <property type="match status" value="1"/>
</dbReference>
<evidence type="ECO:0000256" key="2">
    <source>
        <dbReference type="SAM" id="MobiDB-lite"/>
    </source>
</evidence>
<feature type="compositionally biased region" description="Low complexity" evidence="2">
    <location>
        <begin position="556"/>
        <end position="577"/>
    </location>
</feature>
<dbReference type="VEuPathDB" id="PlasmoDB:PKA1H_110011800"/>
<dbReference type="InterPro" id="IPR023210">
    <property type="entry name" value="NADP_OxRdtase_dom"/>
</dbReference>
<feature type="region of interest" description="Disordered" evidence="2">
    <location>
        <begin position="506"/>
        <end position="588"/>
    </location>
</feature>
<reference evidence="5 6" key="1">
    <citation type="submission" date="2017-05" db="EMBL/GenBank/DDBJ databases">
        <title>PacBio assembly of a Plasmodium knowlesi genome sequence with Hi-C correction and manual annotation of the SICAvar gene family.</title>
        <authorList>
            <person name="Lapp S.A."/>
            <person name="Geraldo J.A."/>
            <person name="Chien J.-T."/>
            <person name="Ay F."/>
            <person name="Pakala S.B."/>
            <person name="Batugedara G."/>
            <person name="Humphrey J.C."/>
            <person name="Debarry J.D."/>
            <person name="Le Roch K.G."/>
            <person name="Galinski M.R."/>
            <person name="Kissinger J.C."/>
        </authorList>
    </citation>
    <scope>NUCLEOTIDE SEQUENCE [LARGE SCALE GENOMIC DNA]</scope>
    <source>
        <strain evidence="6">Malayan Strain Pk1 (A+)</strain>
    </source>
</reference>
<comment type="caution">
    <text evidence="5">The sequence shown here is derived from an EMBL/GenBank/DDBJ whole genome shotgun (WGS) entry which is preliminary data.</text>
</comment>
<feature type="compositionally biased region" description="Basic and acidic residues" evidence="2">
    <location>
        <begin position="539"/>
        <end position="555"/>
    </location>
</feature>
<dbReference type="eggNOG" id="KOG1575">
    <property type="taxonomic scope" value="Eukaryota"/>
</dbReference>
<feature type="chain" id="PRO_5010992855" evidence="3">
    <location>
        <begin position="26"/>
        <end position="887"/>
    </location>
</feature>
<feature type="signal peptide" evidence="3">
    <location>
        <begin position="1"/>
        <end position="25"/>
    </location>
</feature>
<evidence type="ECO:0000313" key="5">
    <source>
        <dbReference type="EMBL" id="OTN64730.1"/>
    </source>
</evidence>
<dbReference type="VEuPathDB" id="PlasmoDB:PKNOH_S130172800"/>
<dbReference type="PANTHER" id="PTHR43364">
    <property type="entry name" value="NADH-SPECIFIC METHYLGLYOXAL REDUCTASE-RELATED"/>
    <property type="match status" value="1"/>
</dbReference>
<keyword evidence="1" id="KW-0560">Oxidoreductase</keyword>
<feature type="region of interest" description="Disordered" evidence="2">
    <location>
        <begin position="149"/>
        <end position="185"/>
    </location>
</feature>